<dbReference type="SUPFAM" id="SSF52540">
    <property type="entry name" value="P-loop containing nucleoside triphosphate hydrolases"/>
    <property type="match status" value="1"/>
</dbReference>
<sequence>MIQNYQDAMAICKWVGYPELFITLTCNPKWLEVVRFVESRGLKLEDRPDILCRIFKVKLDKLINDLRQNKIFGKVKVGEDIGNIISTEISNEVNDLEYYDAYGAHINVEWCNKSRSIKHLFKYVNKGHDRVTATFYGNANDGNVHGHMDEINMYYDCKYISPCEVAWRIFGFDIHYRDPPVERLNFHFPNKQNTVFSNTDLIDAIMNRNTMSNSMFSAWMDANKKYVEVRELTYAEFPTRFKTLSAGRQDIVLTTLNSSYLWKYCKVLKMTKNMELQSIDSDIDKDELKAFLEWISSIGDGTIGGPNDGHAMSDIPDDLLIMDTKESNLNIDLIRDLHTLEFFSAIKYYGVPNHQLKLKVDVPVMLLRNVDHSLGLCNGSRLVITGLGNHAPEGKVISGSNVGFKVLIPRMILTPTRLPFKFQRRQYPLVVSYAMTINKNQGQSLSHVELYLKKISF</sequence>
<dbReference type="PANTHER" id="PTHR23274">
    <property type="entry name" value="DNA HELICASE-RELATED"/>
    <property type="match status" value="1"/>
</dbReference>
<evidence type="ECO:0000256" key="1">
    <source>
        <dbReference type="RuleBase" id="RU363044"/>
    </source>
</evidence>
<name>A0A978V0U4_ZIZJJ</name>
<evidence type="ECO:0000313" key="5">
    <source>
        <dbReference type="EMBL" id="KAH7520860.1"/>
    </source>
</evidence>
<keyword evidence="1" id="KW-0067">ATP-binding</keyword>
<gene>
    <name evidence="5" type="ORF">FEM48_Zijuj08G0190600</name>
</gene>
<comment type="cofactor">
    <cofactor evidence="1">
        <name>Mg(2+)</name>
        <dbReference type="ChEBI" id="CHEBI:18420"/>
    </cofactor>
</comment>
<dbReference type="InterPro" id="IPR025476">
    <property type="entry name" value="Helitron_helicase-like"/>
</dbReference>
<dbReference type="InterPro" id="IPR010285">
    <property type="entry name" value="DNA_helicase_pif1-like_DEAD"/>
</dbReference>
<evidence type="ECO:0000259" key="3">
    <source>
        <dbReference type="Pfam" id="PF14214"/>
    </source>
</evidence>
<dbReference type="GO" id="GO:0005657">
    <property type="term" value="C:replication fork"/>
    <property type="evidence" value="ECO:0007669"/>
    <property type="project" value="TreeGrafter"/>
</dbReference>
<keyword evidence="1" id="KW-0233">DNA recombination</keyword>
<dbReference type="EC" id="5.6.2.3" evidence="1"/>
<evidence type="ECO:0000259" key="4">
    <source>
        <dbReference type="Pfam" id="PF21530"/>
    </source>
</evidence>
<feature type="domain" description="DNA helicase Pif1-like DEAD-box helicase" evidence="2">
    <location>
        <begin position="246"/>
        <end position="306"/>
    </location>
</feature>
<dbReference type="GO" id="GO:0006281">
    <property type="term" value="P:DNA repair"/>
    <property type="evidence" value="ECO:0007669"/>
    <property type="project" value="UniProtKB-KW"/>
</dbReference>
<dbReference type="Pfam" id="PF14214">
    <property type="entry name" value="Helitron_like_N"/>
    <property type="match status" value="1"/>
</dbReference>
<dbReference type="AlphaFoldDB" id="A0A978V0U4"/>
<reference evidence="5" key="1">
    <citation type="journal article" date="2021" name="Front. Plant Sci.">
        <title>Chromosome-Scale Genome Assembly for Chinese Sour Jujube and Insights Into Its Genome Evolution and Domestication Signature.</title>
        <authorList>
            <person name="Shen L.-Y."/>
            <person name="Luo H."/>
            <person name="Wang X.-L."/>
            <person name="Wang X.-M."/>
            <person name="Qiu X.-J."/>
            <person name="Liu H."/>
            <person name="Zhou S.-S."/>
            <person name="Jia K.-H."/>
            <person name="Nie S."/>
            <person name="Bao Y.-T."/>
            <person name="Zhang R.-G."/>
            <person name="Yun Q.-Z."/>
            <person name="Chai Y.-H."/>
            <person name="Lu J.-Y."/>
            <person name="Li Y."/>
            <person name="Zhao S.-W."/>
            <person name="Mao J.-F."/>
            <person name="Jia S.-G."/>
            <person name="Mao Y.-M."/>
        </authorList>
    </citation>
    <scope>NUCLEOTIDE SEQUENCE</scope>
    <source>
        <strain evidence="5">AT0</strain>
        <tissue evidence="5">Leaf</tissue>
    </source>
</reference>
<comment type="caution">
    <text evidence="5">The sequence shown here is derived from an EMBL/GenBank/DDBJ whole genome shotgun (WGS) entry which is preliminary data.</text>
</comment>
<keyword evidence="1" id="KW-0227">DNA damage</keyword>
<feature type="domain" description="DNA helicase Pif1-like 2B" evidence="4">
    <location>
        <begin position="341"/>
        <end position="387"/>
    </location>
</feature>
<dbReference type="Pfam" id="PF21530">
    <property type="entry name" value="Pif1_2B_dom"/>
    <property type="match status" value="1"/>
</dbReference>
<comment type="catalytic activity">
    <reaction evidence="1">
        <text>ATP + H2O = ADP + phosphate + H(+)</text>
        <dbReference type="Rhea" id="RHEA:13065"/>
        <dbReference type="ChEBI" id="CHEBI:15377"/>
        <dbReference type="ChEBI" id="CHEBI:15378"/>
        <dbReference type="ChEBI" id="CHEBI:30616"/>
        <dbReference type="ChEBI" id="CHEBI:43474"/>
        <dbReference type="ChEBI" id="CHEBI:456216"/>
        <dbReference type="EC" id="5.6.2.3"/>
    </reaction>
</comment>
<dbReference type="InterPro" id="IPR027417">
    <property type="entry name" value="P-loop_NTPase"/>
</dbReference>
<comment type="similarity">
    <text evidence="1">Belongs to the helicase family.</text>
</comment>
<organism evidence="5 6">
    <name type="scientific">Ziziphus jujuba var. spinosa</name>
    <dbReference type="NCBI Taxonomy" id="714518"/>
    <lineage>
        <taxon>Eukaryota</taxon>
        <taxon>Viridiplantae</taxon>
        <taxon>Streptophyta</taxon>
        <taxon>Embryophyta</taxon>
        <taxon>Tracheophyta</taxon>
        <taxon>Spermatophyta</taxon>
        <taxon>Magnoliopsida</taxon>
        <taxon>eudicotyledons</taxon>
        <taxon>Gunneridae</taxon>
        <taxon>Pentapetalae</taxon>
        <taxon>rosids</taxon>
        <taxon>fabids</taxon>
        <taxon>Rosales</taxon>
        <taxon>Rhamnaceae</taxon>
        <taxon>Paliureae</taxon>
        <taxon>Ziziphus</taxon>
    </lineage>
</organism>
<dbReference type="GO" id="GO:0000723">
    <property type="term" value="P:telomere maintenance"/>
    <property type="evidence" value="ECO:0007669"/>
    <property type="project" value="InterPro"/>
</dbReference>
<dbReference type="GO" id="GO:0006310">
    <property type="term" value="P:DNA recombination"/>
    <property type="evidence" value="ECO:0007669"/>
    <property type="project" value="UniProtKB-KW"/>
</dbReference>
<dbReference type="GO" id="GO:0006260">
    <property type="term" value="P:DNA replication"/>
    <property type="evidence" value="ECO:0007669"/>
    <property type="project" value="TreeGrafter"/>
</dbReference>
<dbReference type="GO" id="GO:0005524">
    <property type="term" value="F:ATP binding"/>
    <property type="evidence" value="ECO:0007669"/>
    <property type="project" value="UniProtKB-KW"/>
</dbReference>
<feature type="domain" description="Helitron helicase-like" evidence="3">
    <location>
        <begin position="1"/>
        <end position="76"/>
    </location>
</feature>
<keyword evidence="1" id="KW-0347">Helicase</keyword>
<keyword evidence="1" id="KW-0378">Hydrolase</keyword>
<dbReference type="Proteomes" id="UP000813462">
    <property type="component" value="Unassembled WGS sequence"/>
</dbReference>
<dbReference type="GO" id="GO:0016787">
    <property type="term" value="F:hydrolase activity"/>
    <property type="evidence" value="ECO:0007669"/>
    <property type="project" value="UniProtKB-KW"/>
</dbReference>
<dbReference type="GO" id="GO:0043139">
    <property type="term" value="F:5'-3' DNA helicase activity"/>
    <property type="evidence" value="ECO:0007669"/>
    <property type="project" value="UniProtKB-EC"/>
</dbReference>
<dbReference type="PANTHER" id="PTHR23274:SF33">
    <property type="entry name" value="ANIMAL RPA1 DOMAIN PROTEIN"/>
    <property type="match status" value="1"/>
</dbReference>
<proteinExistence type="inferred from homology"/>
<keyword evidence="1" id="KW-0234">DNA repair</keyword>
<accession>A0A978V0U4</accession>
<dbReference type="Pfam" id="PF05970">
    <property type="entry name" value="PIF1"/>
    <property type="match status" value="1"/>
</dbReference>
<keyword evidence="1" id="KW-0547">Nucleotide-binding</keyword>
<dbReference type="EMBL" id="JAEACU010000008">
    <property type="protein sequence ID" value="KAH7520860.1"/>
    <property type="molecule type" value="Genomic_DNA"/>
</dbReference>
<evidence type="ECO:0000259" key="2">
    <source>
        <dbReference type="Pfam" id="PF05970"/>
    </source>
</evidence>
<dbReference type="InterPro" id="IPR049163">
    <property type="entry name" value="Pif1-like_2B_dom"/>
</dbReference>
<protein>
    <recommendedName>
        <fullName evidence="1">ATP-dependent DNA helicase</fullName>
        <ecNumber evidence="1">5.6.2.3</ecNumber>
    </recommendedName>
</protein>
<evidence type="ECO:0000313" key="6">
    <source>
        <dbReference type="Proteomes" id="UP000813462"/>
    </source>
</evidence>